<comment type="function">
    <text evidence="2 8">The glycine cleavage system catalyzes the degradation of glycine. The P protein binds the alpha-amino group of glycine through its pyridoxal phosphate cofactor; CO(2) is released and the remaining methylamine moiety is then transferred to the lipoamide cofactor of the H protein.</text>
</comment>
<dbReference type="InterPro" id="IPR049316">
    <property type="entry name" value="GDC-P_C"/>
</dbReference>
<organism evidence="12 13">
    <name type="scientific">Dermatophilus congolensis</name>
    <dbReference type="NCBI Taxonomy" id="1863"/>
    <lineage>
        <taxon>Bacteria</taxon>
        <taxon>Bacillati</taxon>
        <taxon>Actinomycetota</taxon>
        <taxon>Actinomycetes</taxon>
        <taxon>Micrococcales</taxon>
        <taxon>Dermatophilaceae</taxon>
        <taxon>Dermatophilus</taxon>
    </lineage>
</organism>
<dbReference type="STRING" id="1121387.GCA_000429885_00042"/>
<dbReference type="PANTHER" id="PTHR11773:SF1">
    <property type="entry name" value="GLYCINE DEHYDROGENASE (DECARBOXYLATING), MITOCHONDRIAL"/>
    <property type="match status" value="1"/>
</dbReference>
<dbReference type="GO" id="GO:0004375">
    <property type="term" value="F:glycine dehydrogenase (decarboxylating) activity"/>
    <property type="evidence" value="ECO:0007669"/>
    <property type="project" value="UniProtKB-EC"/>
</dbReference>
<dbReference type="InterPro" id="IPR003437">
    <property type="entry name" value="GcvP"/>
</dbReference>
<feature type="domain" description="Glycine dehydrogenase C-terminal" evidence="11">
    <location>
        <begin position="799"/>
        <end position="919"/>
    </location>
</feature>
<evidence type="ECO:0000259" key="11">
    <source>
        <dbReference type="Pfam" id="PF21478"/>
    </source>
</evidence>
<comment type="catalytic activity">
    <reaction evidence="7 8">
        <text>N(6)-[(R)-lipoyl]-L-lysyl-[glycine-cleavage complex H protein] + glycine + H(+) = N(6)-[(R)-S(8)-aminomethyldihydrolipoyl]-L-lysyl-[glycine-cleavage complex H protein] + CO2</text>
        <dbReference type="Rhea" id="RHEA:24304"/>
        <dbReference type="Rhea" id="RHEA-COMP:10494"/>
        <dbReference type="Rhea" id="RHEA-COMP:10495"/>
        <dbReference type="ChEBI" id="CHEBI:15378"/>
        <dbReference type="ChEBI" id="CHEBI:16526"/>
        <dbReference type="ChEBI" id="CHEBI:57305"/>
        <dbReference type="ChEBI" id="CHEBI:83099"/>
        <dbReference type="ChEBI" id="CHEBI:83143"/>
        <dbReference type="EC" id="1.4.4.2"/>
    </reaction>
</comment>
<evidence type="ECO:0000256" key="7">
    <source>
        <dbReference type="ARBA" id="ARBA00049026"/>
    </source>
</evidence>
<evidence type="ECO:0000256" key="8">
    <source>
        <dbReference type="HAMAP-Rule" id="MF_00711"/>
    </source>
</evidence>
<dbReference type="Gene3D" id="3.40.640.10">
    <property type="entry name" value="Type I PLP-dependent aspartate aminotransferase-like (Major domain)"/>
    <property type="match status" value="2"/>
</dbReference>
<evidence type="ECO:0000256" key="6">
    <source>
        <dbReference type="ARBA" id="ARBA00023002"/>
    </source>
</evidence>
<dbReference type="HAMAP" id="MF_00711">
    <property type="entry name" value="GcvP"/>
    <property type="match status" value="1"/>
</dbReference>
<dbReference type="GO" id="GO:0030170">
    <property type="term" value="F:pyridoxal phosphate binding"/>
    <property type="evidence" value="ECO:0007669"/>
    <property type="project" value="TreeGrafter"/>
</dbReference>
<dbReference type="InterPro" id="IPR015422">
    <property type="entry name" value="PyrdxlP-dep_Trfase_small"/>
</dbReference>
<dbReference type="Pfam" id="PF21478">
    <property type="entry name" value="GcvP2_C"/>
    <property type="match status" value="1"/>
</dbReference>
<evidence type="ECO:0000313" key="12">
    <source>
        <dbReference type="EMBL" id="SNV22864.1"/>
    </source>
</evidence>
<dbReference type="EMBL" id="LT906453">
    <property type="protein sequence ID" value="SNV22864.1"/>
    <property type="molecule type" value="Genomic_DNA"/>
</dbReference>
<dbReference type="FunFam" id="3.40.640.10:FF:000005">
    <property type="entry name" value="Glycine dehydrogenase (decarboxylating), mitochondrial"/>
    <property type="match status" value="1"/>
</dbReference>
<accession>A0A239VMI2</accession>
<gene>
    <name evidence="8 12" type="primary">gcvP</name>
    <name evidence="12" type="ORF">SAMEA4475696_01672</name>
</gene>
<dbReference type="InterPro" id="IPR015424">
    <property type="entry name" value="PyrdxlP-dep_Trfase"/>
</dbReference>
<dbReference type="EC" id="1.4.4.2" evidence="8"/>
<dbReference type="FunFam" id="3.40.640.10:FF:000007">
    <property type="entry name" value="glycine dehydrogenase (Decarboxylating), mitochondrial"/>
    <property type="match status" value="1"/>
</dbReference>
<keyword evidence="13" id="KW-1185">Reference proteome</keyword>
<comment type="cofactor">
    <cofactor evidence="1 8 9">
        <name>pyridoxal 5'-phosphate</name>
        <dbReference type="ChEBI" id="CHEBI:597326"/>
    </cofactor>
</comment>
<dbReference type="SUPFAM" id="SSF53383">
    <property type="entry name" value="PLP-dependent transferases"/>
    <property type="match status" value="2"/>
</dbReference>
<reference evidence="12 13" key="1">
    <citation type="submission" date="2017-06" db="EMBL/GenBank/DDBJ databases">
        <authorList>
            <consortium name="Pathogen Informatics"/>
        </authorList>
    </citation>
    <scope>NUCLEOTIDE SEQUENCE [LARGE SCALE GENOMIC DNA]</scope>
    <source>
        <strain evidence="12 13">NCTC13039</strain>
    </source>
</reference>
<dbReference type="RefSeq" id="WP_051277032.1">
    <property type="nucleotide sequence ID" value="NZ_LT906453.1"/>
</dbReference>
<dbReference type="KEGG" id="dco:SAMEA4475696_1672"/>
<feature type="domain" description="Glycine cleavage system P-protein N-terminal" evidence="10">
    <location>
        <begin position="17"/>
        <end position="450"/>
    </location>
</feature>
<dbReference type="NCBIfam" id="NF003346">
    <property type="entry name" value="PRK04366.1"/>
    <property type="match status" value="1"/>
</dbReference>
<dbReference type="OrthoDB" id="9801272at2"/>
<dbReference type="GO" id="GO:0016594">
    <property type="term" value="F:glycine binding"/>
    <property type="evidence" value="ECO:0007669"/>
    <property type="project" value="TreeGrafter"/>
</dbReference>
<dbReference type="Gene3D" id="3.90.1150.10">
    <property type="entry name" value="Aspartate Aminotransferase, domain 1"/>
    <property type="match status" value="2"/>
</dbReference>
<dbReference type="FunFam" id="3.90.1150.10:FF:000007">
    <property type="entry name" value="Glycine dehydrogenase (decarboxylating), mitochondrial"/>
    <property type="match status" value="1"/>
</dbReference>
<dbReference type="AlphaFoldDB" id="A0A239VMI2"/>
<dbReference type="GO" id="GO:0019464">
    <property type="term" value="P:glycine decarboxylation via glycine cleavage system"/>
    <property type="evidence" value="ECO:0007669"/>
    <property type="project" value="UniProtKB-UniRule"/>
</dbReference>
<feature type="modified residue" description="N6-(pyridoxal phosphate)lysine" evidence="8 9">
    <location>
        <position position="726"/>
    </location>
</feature>
<sequence length="977" mass="104082">MSTDSNRTGELSAFVGRHIGPTSTDVEQMLQTIGVSDLDALVNATMPSQIRFNDVLNIPAAPSENAVLAELAEKAARNTVKDSMIGLGYYGTIMPSVIRRRVLENPAWYTAYTPYQPEISQGRLEALLNFQTMCSDLTGIDIANASLLDEGTAAGEAVTLMRRASKAAKDAVVVVDADLFPQTKSVIKTRSWPVGITVVEADLSDVTDAASLKEAAGGHDVFGVIVQYPGASGQIRDYAALAEAVHEGKGLVAAVADLLALTLMTPPGEWGADIAVGTSQRFGVPMQFGGPHAGYMVVRKGLERNMPGRLVGTSVDADGNPANRLALQTREQHIRREKATSNICTAQALLAILASMYAVYHGPAGLKKIATTVHAHARVIADKLTAAGVNVTTDRFFDTLTVSVPGGAGDILLKAVAHGINVWRANDDTILLSCDETTDSDTVSRLLSAFGVKVSAEEVDELVSGLLPEGKELTAALSQEWGQSFARTSAFLTAEAFNTVHSESQMLRYQRKLSDKDYALDRGMIPLGSCTMKLNAATEMEAVTWPEFANLHPFAPADQTQGIREIITDLQRWLVEITGYDAFTLQPNSGAAGELAALTAIRDYHTSRGEGERDICLIPSSAHGTNAASAGMAGFKVVVVKSTEGGEIDLEDLRAKLDKHAGKVAAIMITYPSTHGVYEDTVTTLTELVHAEGGQVYIDGANMNALVGVAKPGQFGGDASHLNLHKTFAIPHGGGGPGVGPVGVKSHLAPFLPNHPLDPSAGPQTGSGPCASAPFGSAGVLPITWAYIRLMGGRGLKQATYSAVLNANYIAARLRDSYPVLYSNDGIVAHECILDLRKLTHDSGVTVDDVAKRLIDYGFHAPTMSFPVAGTLMVEPTESEDKEELDRFCDAMIAIRAEIQQVQDGQVAVEESVLRNAPHTAASIAGEWNHPYSRELAVFPGNVDPASKYWPPVRRIDGAFGDRNLVCTCPPMESYED</sequence>
<evidence type="ECO:0000256" key="3">
    <source>
        <dbReference type="ARBA" id="ARBA00010756"/>
    </source>
</evidence>
<dbReference type="PANTHER" id="PTHR11773">
    <property type="entry name" value="GLYCINE DEHYDROGENASE, DECARBOXYLATING"/>
    <property type="match status" value="1"/>
</dbReference>
<evidence type="ECO:0000256" key="5">
    <source>
        <dbReference type="ARBA" id="ARBA00022898"/>
    </source>
</evidence>
<dbReference type="InterPro" id="IPR015421">
    <property type="entry name" value="PyrdxlP-dep_Trfase_major"/>
</dbReference>
<dbReference type="Proteomes" id="UP000242637">
    <property type="component" value="Chromosome 1"/>
</dbReference>
<dbReference type="GeneID" id="63459873"/>
<feature type="domain" description="Glycine cleavage system P-protein N-terminal" evidence="10">
    <location>
        <begin position="495"/>
        <end position="752"/>
    </location>
</feature>
<proteinExistence type="inferred from homology"/>
<dbReference type="Pfam" id="PF02347">
    <property type="entry name" value="GDC-P"/>
    <property type="match status" value="2"/>
</dbReference>
<evidence type="ECO:0000256" key="2">
    <source>
        <dbReference type="ARBA" id="ARBA00003788"/>
    </source>
</evidence>
<evidence type="ECO:0000313" key="13">
    <source>
        <dbReference type="Proteomes" id="UP000242637"/>
    </source>
</evidence>
<protein>
    <recommendedName>
        <fullName evidence="8">Glycine dehydrogenase (decarboxylating)</fullName>
        <ecNumber evidence="8">1.4.4.2</ecNumber>
    </recommendedName>
    <alternativeName>
        <fullName evidence="8">Glycine cleavage system P-protein</fullName>
    </alternativeName>
    <alternativeName>
        <fullName evidence="8">Glycine decarboxylase</fullName>
    </alternativeName>
    <alternativeName>
        <fullName evidence="8">Glycine dehydrogenase (aminomethyl-transferring)</fullName>
    </alternativeName>
</protein>
<keyword evidence="5 8" id="KW-0663">Pyridoxal phosphate</keyword>
<dbReference type="InterPro" id="IPR020581">
    <property type="entry name" value="GDC_P"/>
</dbReference>
<dbReference type="GO" id="GO:0005829">
    <property type="term" value="C:cytosol"/>
    <property type="evidence" value="ECO:0007669"/>
    <property type="project" value="TreeGrafter"/>
</dbReference>
<dbReference type="CDD" id="cd00613">
    <property type="entry name" value="GDC-P"/>
    <property type="match status" value="2"/>
</dbReference>
<keyword evidence="6 8" id="KW-0560">Oxidoreductase</keyword>
<dbReference type="NCBIfam" id="TIGR00461">
    <property type="entry name" value="gcvP"/>
    <property type="match status" value="1"/>
</dbReference>
<comment type="subunit">
    <text evidence="4 8">The glycine cleavage system is composed of four proteins: P, T, L and H.</text>
</comment>
<evidence type="ECO:0000259" key="10">
    <source>
        <dbReference type="Pfam" id="PF02347"/>
    </source>
</evidence>
<dbReference type="GO" id="GO:0005960">
    <property type="term" value="C:glycine cleavage complex"/>
    <property type="evidence" value="ECO:0007669"/>
    <property type="project" value="TreeGrafter"/>
</dbReference>
<comment type="similarity">
    <text evidence="3 8">Belongs to the GcvP family.</text>
</comment>
<dbReference type="InterPro" id="IPR049315">
    <property type="entry name" value="GDC-P_N"/>
</dbReference>
<name>A0A239VMI2_9MICO</name>
<dbReference type="NCBIfam" id="NF001696">
    <property type="entry name" value="PRK00451.1"/>
    <property type="match status" value="1"/>
</dbReference>
<evidence type="ECO:0000256" key="4">
    <source>
        <dbReference type="ARBA" id="ARBA00011690"/>
    </source>
</evidence>
<evidence type="ECO:0000256" key="9">
    <source>
        <dbReference type="PIRSR" id="PIRSR603437-50"/>
    </source>
</evidence>
<evidence type="ECO:0000256" key="1">
    <source>
        <dbReference type="ARBA" id="ARBA00001933"/>
    </source>
</evidence>